<evidence type="ECO:0000313" key="3">
    <source>
        <dbReference type="EMBL" id="GHH97576.1"/>
    </source>
</evidence>
<accession>A0ABQ3N0E3</accession>
<proteinExistence type="predicted"/>
<sequence length="121" mass="12788">MLMKSEKGQSLVEFALILPLLVMLVLGIIDFGRIFHAYLTIDHAGREAARAASIGKTQAEAEQIGINAGKSINLTDVKVSPGSSGADATVTITYPITFLTPVIGSVVGEITLTDTTVMRVE</sequence>
<feature type="domain" description="TadE-like" evidence="2">
    <location>
        <begin position="8"/>
        <end position="50"/>
    </location>
</feature>
<evidence type="ECO:0000313" key="4">
    <source>
        <dbReference type="Proteomes" id="UP000637074"/>
    </source>
</evidence>
<keyword evidence="1" id="KW-1133">Transmembrane helix</keyword>
<keyword evidence="4" id="KW-1185">Reference proteome</keyword>
<dbReference type="Pfam" id="PF07811">
    <property type="entry name" value="TadE"/>
    <property type="match status" value="1"/>
</dbReference>
<protein>
    <recommendedName>
        <fullName evidence="2">TadE-like domain-containing protein</fullName>
    </recommendedName>
</protein>
<gene>
    <name evidence="3" type="ORF">AM1BK_11190</name>
</gene>
<keyword evidence="1" id="KW-0812">Transmembrane</keyword>
<evidence type="ECO:0000256" key="1">
    <source>
        <dbReference type="SAM" id="Phobius"/>
    </source>
</evidence>
<dbReference type="Proteomes" id="UP000637074">
    <property type="component" value="Unassembled WGS sequence"/>
</dbReference>
<dbReference type="InterPro" id="IPR012495">
    <property type="entry name" value="TadE-like_dom"/>
</dbReference>
<evidence type="ECO:0000259" key="2">
    <source>
        <dbReference type="Pfam" id="PF07811"/>
    </source>
</evidence>
<feature type="transmembrane region" description="Helical" evidence="1">
    <location>
        <begin position="12"/>
        <end position="29"/>
    </location>
</feature>
<reference evidence="3 4" key="1">
    <citation type="journal article" date="2022" name="Int. J. Syst. Evol. Microbiol.">
        <title>Neobacillus kokaensis sp. nov., isolated from soil.</title>
        <authorList>
            <person name="Yuki K."/>
            <person name="Matsubara H."/>
            <person name="Yamaguchi S."/>
        </authorList>
    </citation>
    <scope>NUCLEOTIDE SEQUENCE [LARGE SCALE GENOMIC DNA]</scope>
    <source>
        <strain evidence="3 4">LOB 377</strain>
    </source>
</reference>
<comment type="caution">
    <text evidence="3">The sequence shown here is derived from an EMBL/GenBank/DDBJ whole genome shotgun (WGS) entry which is preliminary data.</text>
</comment>
<keyword evidence="1" id="KW-0472">Membrane</keyword>
<dbReference type="EMBL" id="BNDS01000003">
    <property type="protein sequence ID" value="GHH97576.1"/>
    <property type="molecule type" value="Genomic_DNA"/>
</dbReference>
<name>A0ABQ3N0E3_9BACI</name>
<dbReference type="RefSeq" id="WP_191270550.1">
    <property type="nucleotide sequence ID" value="NZ_BNDS01000003.1"/>
</dbReference>
<organism evidence="3 4">
    <name type="scientific">Neobacillus kokaensis</name>
    <dbReference type="NCBI Taxonomy" id="2759023"/>
    <lineage>
        <taxon>Bacteria</taxon>
        <taxon>Bacillati</taxon>
        <taxon>Bacillota</taxon>
        <taxon>Bacilli</taxon>
        <taxon>Bacillales</taxon>
        <taxon>Bacillaceae</taxon>
        <taxon>Neobacillus</taxon>
    </lineage>
</organism>